<comment type="similarity">
    <text evidence="1">Belongs to the TFP11/STIP family.</text>
</comment>
<dbReference type="InterPro" id="IPR045211">
    <property type="entry name" value="TFP11/STIP/Ntr1"/>
</dbReference>
<comment type="caution">
    <text evidence="4">The sequence shown here is derived from an EMBL/GenBank/DDBJ whole genome shotgun (WGS) entry which is preliminary data.</text>
</comment>
<feature type="domain" description="G-patch" evidence="3">
    <location>
        <begin position="198"/>
        <end position="244"/>
    </location>
</feature>
<dbReference type="PANTHER" id="PTHR23329:SF1">
    <property type="entry name" value="TUFTELIN-INTERACTING PROTEIN 11"/>
    <property type="match status" value="1"/>
</dbReference>
<gene>
    <name evidence="4" type="ORF">BB560_004500</name>
</gene>
<evidence type="ECO:0000256" key="1">
    <source>
        <dbReference type="ARBA" id="ARBA00010900"/>
    </source>
</evidence>
<dbReference type="OrthoDB" id="4822at2759"/>
<sequence length="853" mass="98148">MDYSSGSASESGGSSPLPEYSESILNENRTFYTKPKYSKKRKFSKREQMLGIFADDYNSEEEDYSASTKEYDSILSSDVKFVQQKSVVSSDSNSEVDSQEDFQRVSFKNKTSKKVNFTSSTFSESTTQSLEPEMRLYNRSLESSFVQNSFRSNNNGYFGNPSSNNLSFTSQGDSPQIRSQFQTNPVDLDSKNPFKSNVSDAAWKMMQKMGYKKGKGLGKEESGIVNPIKTKSRPGKIGIAYRGFKENPNKEPTGKIGNSKGSFIVPSDEYIDDRLNSKGDTHSSSTSLPYLQSRIKKPSVNISNIQDMLMNIEAQILHISETKAPEVLSTSESNSDHIQKDSFAISDQNNLIPLKNEVMLGFELSMAKKNSIIEEISFEKRKAEMLSLEKINETQVIDSNEKYLVFIKKIAKEMELCNQTTSVISEKFENILEERQLSEKDFLLSEYTSLLKSLWSIKSNCEAFSSRPESLWLDWKLCEWTASLFAIILGIVLKKWDVKIDTINLQDTLIKPFLELILDNSPNEFEKNTDNDNTILDPHISVFPENLGSLPQSKNKKSDVEAYNFVIKKMWIPHVKLFLARDWDPFSPDPALNILETWSPPILSKDLTSTLIKEAIVPKLLTKLNMWDPKASFHKTNTFLLPHLWIHQWLLYIPDDTFHNEIVPVLCLKFGVLINSWQEFRSSSISDFSVFGDLVRSAISSWKMVFKESEYTKLTRTYIYPMLKKLVSRPLFVINARSQSSDSLVFLNEFIKWKEVISSKEWEHIFTKYFISNWLDYLRAWLSKCESTVQETESKASFSDSRVNYHVWVQISEWYMAWKSLFPKNILENQKVQLGFRRALWLIQDRMNYLAGS</sequence>
<dbReference type="PANTHER" id="PTHR23329">
    <property type="entry name" value="TUFTELIN-INTERACTING PROTEIN 11-RELATED"/>
    <property type="match status" value="1"/>
</dbReference>
<dbReference type="Proteomes" id="UP000245609">
    <property type="component" value="Unassembled WGS sequence"/>
</dbReference>
<protein>
    <recommendedName>
        <fullName evidence="3">G-patch domain-containing protein</fullName>
    </recommendedName>
</protein>
<feature type="region of interest" description="Disordered" evidence="2">
    <location>
        <begin position="1"/>
        <end position="25"/>
    </location>
</feature>
<dbReference type="Pfam" id="PF07842">
    <property type="entry name" value="GCFC"/>
    <property type="match status" value="1"/>
</dbReference>
<dbReference type="STRING" id="133381.A0A2T9Z917"/>
<reference evidence="4 5" key="1">
    <citation type="journal article" date="2018" name="MBio">
        <title>Comparative Genomics Reveals the Core Gene Toolbox for the Fungus-Insect Symbiosis.</title>
        <authorList>
            <person name="Wang Y."/>
            <person name="Stata M."/>
            <person name="Wang W."/>
            <person name="Stajich J.E."/>
            <person name="White M.M."/>
            <person name="Moncalvo J.M."/>
        </authorList>
    </citation>
    <scope>NUCLEOTIDE SEQUENCE [LARGE SCALE GENOMIC DNA]</scope>
    <source>
        <strain evidence="4 5">SC-DP-2</strain>
    </source>
</reference>
<evidence type="ECO:0000259" key="3">
    <source>
        <dbReference type="PROSITE" id="PS50174"/>
    </source>
</evidence>
<dbReference type="GO" id="GO:0000390">
    <property type="term" value="P:spliceosomal complex disassembly"/>
    <property type="evidence" value="ECO:0007669"/>
    <property type="project" value="InterPro"/>
</dbReference>
<evidence type="ECO:0000313" key="4">
    <source>
        <dbReference type="EMBL" id="PVV01096.1"/>
    </source>
</evidence>
<organism evidence="4 5">
    <name type="scientific">Smittium megazygosporum</name>
    <dbReference type="NCBI Taxonomy" id="133381"/>
    <lineage>
        <taxon>Eukaryota</taxon>
        <taxon>Fungi</taxon>
        <taxon>Fungi incertae sedis</taxon>
        <taxon>Zoopagomycota</taxon>
        <taxon>Kickxellomycotina</taxon>
        <taxon>Harpellomycetes</taxon>
        <taxon>Harpellales</taxon>
        <taxon>Legeriomycetaceae</taxon>
        <taxon>Smittium</taxon>
    </lineage>
</organism>
<evidence type="ECO:0000313" key="5">
    <source>
        <dbReference type="Proteomes" id="UP000245609"/>
    </source>
</evidence>
<dbReference type="PROSITE" id="PS50174">
    <property type="entry name" value="G_PATCH"/>
    <property type="match status" value="1"/>
</dbReference>
<dbReference type="EMBL" id="MBFS01001378">
    <property type="protein sequence ID" value="PVV01096.1"/>
    <property type="molecule type" value="Genomic_DNA"/>
</dbReference>
<dbReference type="GO" id="GO:0071008">
    <property type="term" value="C:U2-type post-mRNA release spliceosomal complex"/>
    <property type="evidence" value="ECO:0007669"/>
    <property type="project" value="TreeGrafter"/>
</dbReference>
<feature type="region of interest" description="Disordered" evidence="2">
    <location>
        <begin position="242"/>
        <end position="261"/>
    </location>
</feature>
<dbReference type="Pfam" id="PF01585">
    <property type="entry name" value="G-patch"/>
    <property type="match status" value="1"/>
</dbReference>
<name>A0A2T9Z917_9FUNG</name>
<dbReference type="InterPro" id="IPR022783">
    <property type="entry name" value="GCFC_dom"/>
</dbReference>
<dbReference type="SMART" id="SM00443">
    <property type="entry name" value="G_patch"/>
    <property type="match status" value="1"/>
</dbReference>
<dbReference type="GO" id="GO:0003676">
    <property type="term" value="F:nucleic acid binding"/>
    <property type="evidence" value="ECO:0007669"/>
    <property type="project" value="InterPro"/>
</dbReference>
<keyword evidence="5" id="KW-1185">Reference proteome</keyword>
<dbReference type="InterPro" id="IPR000467">
    <property type="entry name" value="G_patch_dom"/>
</dbReference>
<proteinExistence type="inferred from homology"/>
<evidence type="ECO:0000256" key="2">
    <source>
        <dbReference type="SAM" id="MobiDB-lite"/>
    </source>
</evidence>
<dbReference type="AlphaFoldDB" id="A0A2T9Z917"/>
<accession>A0A2T9Z917</accession>
<feature type="compositionally biased region" description="Low complexity" evidence="2">
    <location>
        <begin position="1"/>
        <end position="23"/>
    </location>
</feature>
<feature type="compositionally biased region" description="Basic and acidic residues" evidence="2">
    <location>
        <begin position="243"/>
        <end position="253"/>
    </location>
</feature>
<feature type="region of interest" description="Disordered" evidence="2">
    <location>
        <begin position="156"/>
        <end position="176"/>
    </location>
</feature>